<dbReference type="SMART" id="SM00340">
    <property type="entry name" value="HALZ"/>
    <property type="match status" value="2"/>
</dbReference>
<dbReference type="InterPro" id="IPR050762">
    <property type="entry name" value="HD-ZIP_Homeobox_LZ_Class_II"/>
</dbReference>
<feature type="domain" description="Leucine zipper homeobox-associated" evidence="6">
    <location>
        <begin position="93"/>
        <end position="136"/>
    </location>
</feature>
<accession>A0ABD3ASE6</accession>
<comment type="subcellular location">
    <subcellularLocation>
        <location evidence="1">Nucleus</location>
    </subcellularLocation>
</comment>
<gene>
    <name evidence="7" type="ORF">ACH5RR_007473</name>
</gene>
<dbReference type="AlphaFoldDB" id="A0ABD3ASE6"/>
<name>A0ABD3ASE6_9GENT</name>
<dbReference type="Proteomes" id="UP001630127">
    <property type="component" value="Unassembled WGS sequence"/>
</dbReference>
<organism evidence="7 8">
    <name type="scientific">Cinchona calisaya</name>
    <dbReference type="NCBI Taxonomy" id="153742"/>
    <lineage>
        <taxon>Eukaryota</taxon>
        <taxon>Viridiplantae</taxon>
        <taxon>Streptophyta</taxon>
        <taxon>Embryophyta</taxon>
        <taxon>Tracheophyta</taxon>
        <taxon>Spermatophyta</taxon>
        <taxon>Magnoliopsida</taxon>
        <taxon>eudicotyledons</taxon>
        <taxon>Gunneridae</taxon>
        <taxon>Pentapetalae</taxon>
        <taxon>asterids</taxon>
        <taxon>lamiids</taxon>
        <taxon>Gentianales</taxon>
        <taxon>Rubiaceae</taxon>
        <taxon>Cinchonoideae</taxon>
        <taxon>Cinchoneae</taxon>
        <taxon>Cinchona</taxon>
    </lineage>
</organism>
<dbReference type="GO" id="GO:0005634">
    <property type="term" value="C:nucleus"/>
    <property type="evidence" value="ECO:0007669"/>
    <property type="project" value="UniProtKB-SubCell"/>
</dbReference>
<feature type="compositionally biased region" description="Basic and acidic residues" evidence="5">
    <location>
        <begin position="24"/>
        <end position="33"/>
    </location>
</feature>
<dbReference type="Pfam" id="PF02183">
    <property type="entry name" value="HALZ"/>
    <property type="match status" value="1"/>
</dbReference>
<protein>
    <recommendedName>
        <fullName evidence="6">Leucine zipper homeobox-associated domain-containing protein</fullName>
    </recommendedName>
</protein>
<evidence type="ECO:0000259" key="6">
    <source>
        <dbReference type="SMART" id="SM00340"/>
    </source>
</evidence>
<dbReference type="PANTHER" id="PTHR45714">
    <property type="entry name" value="HOMEOBOX-LEUCINE ZIPPER PROTEIN HAT14"/>
    <property type="match status" value="1"/>
</dbReference>
<dbReference type="PANTHER" id="PTHR45714:SF39">
    <property type="entry name" value="HOMEOBOX-LEUCINE ZIPPER PROTEIN HAT14"/>
    <property type="match status" value="1"/>
</dbReference>
<comment type="caution">
    <text evidence="7">The sequence shown here is derived from an EMBL/GenBank/DDBJ whole genome shotgun (WGS) entry which is preliminary data.</text>
</comment>
<evidence type="ECO:0000256" key="2">
    <source>
        <dbReference type="ARBA" id="ARBA00023015"/>
    </source>
</evidence>
<keyword evidence="8" id="KW-1185">Reference proteome</keyword>
<feature type="coiled-coil region" evidence="4">
    <location>
        <begin position="106"/>
        <end position="164"/>
    </location>
</feature>
<proteinExistence type="predicted"/>
<feature type="region of interest" description="Disordered" evidence="5">
    <location>
        <begin position="1"/>
        <end position="38"/>
    </location>
</feature>
<evidence type="ECO:0000256" key="1">
    <source>
        <dbReference type="ARBA" id="ARBA00004123"/>
    </source>
</evidence>
<reference evidence="7 8" key="1">
    <citation type="submission" date="2024-11" db="EMBL/GenBank/DDBJ databases">
        <title>A near-complete genome assembly of Cinchona calisaya.</title>
        <authorList>
            <person name="Lian D.C."/>
            <person name="Zhao X.W."/>
            <person name="Wei L."/>
        </authorList>
    </citation>
    <scope>NUCLEOTIDE SEQUENCE [LARGE SCALE GENOMIC DNA]</scope>
    <source>
        <tissue evidence="7">Nenye</tissue>
    </source>
</reference>
<feature type="domain" description="Leucine zipper homeobox-associated" evidence="6">
    <location>
        <begin position="137"/>
        <end position="174"/>
    </location>
</feature>
<dbReference type="InterPro" id="IPR003106">
    <property type="entry name" value="Leu_zip_homeo"/>
</dbReference>
<evidence type="ECO:0000313" key="7">
    <source>
        <dbReference type="EMBL" id="KAL3533952.1"/>
    </source>
</evidence>
<keyword evidence="3" id="KW-0804">Transcription</keyword>
<evidence type="ECO:0000313" key="8">
    <source>
        <dbReference type="Proteomes" id="UP001630127"/>
    </source>
</evidence>
<evidence type="ECO:0000256" key="4">
    <source>
        <dbReference type="SAM" id="Coils"/>
    </source>
</evidence>
<dbReference type="EMBL" id="JBJUIK010000003">
    <property type="protein sequence ID" value="KAL3533952.1"/>
    <property type="molecule type" value="Genomic_DNA"/>
</dbReference>
<sequence length="224" mass="25202">MGKQQQKRSIESGSLANIEASEEEVMKPDDNHKTSFSMSSDTYLLEKARKLLRGNSRESSQTCSINSPLRINNQLALISNSSPNSSIQTQHGTKSEVDCEYLKRCCETLSEENIRLQNELQELRACRTKLKETDEYCEYLRRCCETLTEENTRLQKELQEFRAFKSSQPFYMQIPPTTLTMCPSCERVATTTTTNNTPPAAATAAGTSQNRNTSALKLFGASCK</sequence>
<keyword evidence="2" id="KW-0805">Transcription regulation</keyword>
<keyword evidence="4" id="KW-0175">Coiled coil</keyword>
<evidence type="ECO:0000256" key="5">
    <source>
        <dbReference type="SAM" id="MobiDB-lite"/>
    </source>
</evidence>
<evidence type="ECO:0000256" key="3">
    <source>
        <dbReference type="ARBA" id="ARBA00023163"/>
    </source>
</evidence>